<dbReference type="AlphaFoldDB" id="A0A0F9WGY4"/>
<dbReference type="EMBL" id="LAZR01000162">
    <property type="protein sequence ID" value="KKN85181.1"/>
    <property type="molecule type" value="Genomic_DNA"/>
</dbReference>
<evidence type="ECO:0008006" key="2">
    <source>
        <dbReference type="Google" id="ProtNLM"/>
    </source>
</evidence>
<gene>
    <name evidence="1" type="ORF">LCGC14_0281630</name>
</gene>
<organism evidence="1">
    <name type="scientific">marine sediment metagenome</name>
    <dbReference type="NCBI Taxonomy" id="412755"/>
    <lineage>
        <taxon>unclassified sequences</taxon>
        <taxon>metagenomes</taxon>
        <taxon>ecological metagenomes</taxon>
    </lineage>
</organism>
<comment type="caution">
    <text evidence="1">The sequence shown here is derived from an EMBL/GenBank/DDBJ whole genome shotgun (WGS) entry which is preliminary data.</text>
</comment>
<sequence length="200" mass="21616">MTRNSGLVRTALWTMIAATALVAPAKVFAQSSPATQRETAVAPEINPPGDIPDDQVFINYKFPSGFSIQVPEGWSRSDAADGVSFADKYGRIAIDVTKAPKTPTSASIKQKEAADLVAGGHAVDVRDIRTMPLPAGEAVAVDYLSNSAVNPVTDRKIRLENRRIYYFKDGKEAVLTLSAPAGADNVDQWKMMAESFRWSS</sequence>
<name>A0A0F9WGY4_9ZZZZ</name>
<protein>
    <recommendedName>
        <fullName evidence="2">PsbP C-terminal domain-containing protein</fullName>
    </recommendedName>
</protein>
<evidence type="ECO:0000313" key="1">
    <source>
        <dbReference type="EMBL" id="KKN85181.1"/>
    </source>
</evidence>
<proteinExistence type="predicted"/>
<accession>A0A0F9WGY4</accession>
<reference evidence="1" key="1">
    <citation type="journal article" date="2015" name="Nature">
        <title>Complex archaea that bridge the gap between prokaryotes and eukaryotes.</title>
        <authorList>
            <person name="Spang A."/>
            <person name="Saw J.H."/>
            <person name="Jorgensen S.L."/>
            <person name="Zaremba-Niedzwiedzka K."/>
            <person name="Martijn J."/>
            <person name="Lind A.E."/>
            <person name="van Eijk R."/>
            <person name="Schleper C."/>
            <person name="Guy L."/>
            <person name="Ettema T.J."/>
        </authorList>
    </citation>
    <scope>NUCLEOTIDE SEQUENCE</scope>
</reference>